<sequence>PSLVLHLFSSIADLMLKFLNRISCLMMAEMKDTCTECGVDASKLTTAKVEKRPHPSTKMRDIMEQNL</sequence>
<reference evidence="2" key="1">
    <citation type="submission" date="2022-11" db="UniProtKB">
        <authorList>
            <consortium name="WormBaseParasite"/>
        </authorList>
    </citation>
    <scope>IDENTIFICATION</scope>
</reference>
<dbReference type="WBParaSite" id="PgB19_g019_t01">
    <property type="protein sequence ID" value="PgB19_g019_t01"/>
    <property type="gene ID" value="PgB19_g019"/>
</dbReference>
<dbReference type="AlphaFoldDB" id="A0A914ZYA1"/>
<evidence type="ECO:0000313" key="2">
    <source>
        <dbReference type="WBParaSite" id="PgB19_g019_t01"/>
    </source>
</evidence>
<keyword evidence="1" id="KW-1185">Reference proteome</keyword>
<evidence type="ECO:0000313" key="1">
    <source>
        <dbReference type="Proteomes" id="UP000887569"/>
    </source>
</evidence>
<name>A0A914ZYA1_PARUN</name>
<dbReference type="Proteomes" id="UP000887569">
    <property type="component" value="Unplaced"/>
</dbReference>
<organism evidence="1 2">
    <name type="scientific">Parascaris univalens</name>
    <name type="common">Nematode worm</name>
    <dbReference type="NCBI Taxonomy" id="6257"/>
    <lineage>
        <taxon>Eukaryota</taxon>
        <taxon>Metazoa</taxon>
        <taxon>Ecdysozoa</taxon>
        <taxon>Nematoda</taxon>
        <taxon>Chromadorea</taxon>
        <taxon>Rhabditida</taxon>
        <taxon>Spirurina</taxon>
        <taxon>Ascaridomorpha</taxon>
        <taxon>Ascaridoidea</taxon>
        <taxon>Ascarididae</taxon>
        <taxon>Parascaris</taxon>
    </lineage>
</organism>
<accession>A0A914ZYA1</accession>
<proteinExistence type="predicted"/>
<protein>
    <submittedName>
        <fullName evidence="2">GP-PDE domain-containing protein</fullName>
    </submittedName>
</protein>